<dbReference type="GO" id="GO:0006355">
    <property type="term" value="P:regulation of DNA-templated transcription"/>
    <property type="evidence" value="ECO:0007669"/>
    <property type="project" value="InterPro"/>
</dbReference>
<dbReference type="Proteomes" id="UP000023464">
    <property type="component" value="Unassembled WGS sequence"/>
</dbReference>
<dbReference type="GO" id="GO:0006351">
    <property type="term" value="P:DNA-templated transcription"/>
    <property type="evidence" value="ECO:0007669"/>
    <property type="project" value="TreeGrafter"/>
</dbReference>
<dbReference type="Pfam" id="PF04221">
    <property type="entry name" value="RelB"/>
    <property type="match status" value="1"/>
</dbReference>
<keyword evidence="4" id="KW-1185">Reference proteome</keyword>
<evidence type="ECO:0000313" key="4">
    <source>
        <dbReference type="Proteomes" id="UP000023464"/>
    </source>
</evidence>
<proteinExistence type="inferred from homology"/>
<dbReference type="PANTHER" id="PTHR38781:SF1">
    <property type="entry name" value="ANTITOXIN DINJ-RELATED"/>
    <property type="match status" value="1"/>
</dbReference>
<dbReference type="AlphaFoldDB" id="A0A022PI58"/>
<dbReference type="PATRIC" id="fig|1393736.3.peg.2247"/>
<protein>
    <submittedName>
        <fullName evidence="3">Addiction module antitoxin, RelB/DinJ family</fullName>
    </submittedName>
</protein>
<name>A0A022PI58_9GAMM</name>
<evidence type="ECO:0000256" key="1">
    <source>
        <dbReference type="ARBA" id="ARBA00010562"/>
    </source>
</evidence>
<gene>
    <name evidence="3" type="ORF">BA1DRAFT_02205</name>
</gene>
<dbReference type="Gene3D" id="1.10.1220.10">
    <property type="entry name" value="Met repressor-like"/>
    <property type="match status" value="1"/>
</dbReference>
<comment type="caution">
    <text evidence="3">The sequence shown here is derived from an EMBL/GenBank/DDBJ whole genome shotgun (WGS) entry which is preliminary data.</text>
</comment>
<dbReference type="InterPro" id="IPR013321">
    <property type="entry name" value="Arc_rbn_hlx_hlx"/>
</dbReference>
<sequence length="95" mass="10621">MVAQTSILHVRVDDKLKADATENLSNLGLTISDAVHILLTYIVKDGVLPADLEAYDARFHAKVQEALDDTRQPVPHQQIMDEAQELIERKLRACS</sequence>
<reference evidence="3 4" key="1">
    <citation type="submission" date="2014-03" db="EMBL/GenBank/DDBJ databases">
        <title>Draft Genome of Photorhabdus luminescens BA1, an Egyptian Isolate.</title>
        <authorList>
            <person name="Ghazal S."/>
            <person name="Hurst S.G.IV."/>
            <person name="Morris K."/>
            <person name="Thomas K."/>
            <person name="Tisa L.S."/>
        </authorList>
    </citation>
    <scope>NUCLEOTIDE SEQUENCE [LARGE SCALE GENOMIC DNA]</scope>
    <source>
        <strain evidence="3 4">BA1</strain>
    </source>
</reference>
<dbReference type="EMBL" id="JFGV01000029">
    <property type="protein sequence ID" value="EYU15219.1"/>
    <property type="molecule type" value="Genomic_DNA"/>
</dbReference>
<dbReference type="NCBIfam" id="TIGR02384">
    <property type="entry name" value="RelB_DinJ"/>
    <property type="match status" value="1"/>
</dbReference>
<organism evidence="3 4">
    <name type="scientific">Photorhabdus aegyptia</name>
    <dbReference type="NCBI Taxonomy" id="2805098"/>
    <lineage>
        <taxon>Bacteria</taxon>
        <taxon>Pseudomonadati</taxon>
        <taxon>Pseudomonadota</taxon>
        <taxon>Gammaproteobacteria</taxon>
        <taxon>Enterobacterales</taxon>
        <taxon>Morganellaceae</taxon>
        <taxon>Photorhabdus</taxon>
    </lineage>
</organism>
<dbReference type="InterPro" id="IPR007337">
    <property type="entry name" value="RelB/DinJ"/>
</dbReference>
<keyword evidence="2" id="KW-1277">Toxin-antitoxin system</keyword>
<dbReference type="PANTHER" id="PTHR38781">
    <property type="entry name" value="ANTITOXIN DINJ-RELATED"/>
    <property type="match status" value="1"/>
</dbReference>
<evidence type="ECO:0000256" key="2">
    <source>
        <dbReference type="ARBA" id="ARBA00022649"/>
    </source>
</evidence>
<dbReference type="RefSeq" id="WP_036778738.1">
    <property type="nucleotide sequence ID" value="NZ_CAWLTM010000086.1"/>
</dbReference>
<accession>A0A022PI58</accession>
<comment type="similarity">
    <text evidence="1">Belongs to the RelB/DinJ antitoxin family.</text>
</comment>
<dbReference type="GO" id="GO:0043565">
    <property type="term" value="F:sequence-specific DNA binding"/>
    <property type="evidence" value="ECO:0007669"/>
    <property type="project" value="UniProtKB-ARBA"/>
</dbReference>
<evidence type="ECO:0000313" key="3">
    <source>
        <dbReference type="EMBL" id="EYU15219.1"/>
    </source>
</evidence>